<evidence type="ECO:0000256" key="1">
    <source>
        <dbReference type="ARBA" id="ARBA00004123"/>
    </source>
</evidence>
<proteinExistence type="predicted"/>
<feature type="region of interest" description="Disordered" evidence="3">
    <location>
        <begin position="34"/>
        <end position="64"/>
    </location>
</feature>
<comment type="caution">
    <text evidence="4">The sequence shown here is derived from an EMBL/GenBank/DDBJ whole genome shotgun (WGS) entry which is preliminary data.</text>
</comment>
<dbReference type="EMBL" id="JAHRHJ020000008">
    <property type="protein sequence ID" value="KAH9306106.1"/>
    <property type="molecule type" value="Genomic_DNA"/>
</dbReference>
<dbReference type="PANTHER" id="PTHR33172">
    <property type="entry name" value="OS08G0516900 PROTEIN"/>
    <property type="match status" value="1"/>
</dbReference>
<dbReference type="InterPro" id="IPR051992">
    <property type="entry name" value="OxStress_Response_Reg"/>
</dbReference>
<dbReference type="GO" id="GO:0006950">
    <property type="term" value="P:response to stress"/>
    <property type="evidence" value="ECO:0007669"/>
    <property type="project" value="UniProtKB-ARBA"/>
</dbReference>
<feature type="compositionally biased region" description="Basic residues" evidence="3">
    <location>
        <begin position="55"/>
        <end position="64"/>
    </location>
</feature>
<feature type="non-terminal residue" evidence="4">
    <location>
        <position position="64"/>
    </location>
</feature>
<evidence type="ECO:0000313" key="5">
    <source>
        <dbReference type="Proteomes" id="UP000824469"/>
    </source>
</evidence>
<reference evidence="4 5" key="1">
    <citation type="journal article" date="2021" name="Nat. Plants">
        <title>The Taxus genome provides insights into paclitaxel biosynthesis.</title>
        <authorList>
            <person name="Xiong X."/>
            <person name="Gou J."/>
            <person name="Liao Q."/>
            <person name="Li Y."/>
            <person name="Zhou Q."/>
            <person name="Bi G."/>
            <person name="Li C."/>
            <person name="Du R."/>
            <person name="Wang X."/>
            <person name="Sun T."/>
            <person name="Guo L."/>
            <person name="Liang H."/>
            <person name="Lu P."/>
            <person name="Wu Y."/>
            <person name="Zhang Z."/>
            <person name="Ro D.K."/>
            <person name="Shang Y."/>
            <person name="Huang S."/>
            <person name="Yan J."/>
        </authorList>
    </citation>
    <scope>NUCLEOTIDE SEQUENCE [LARGE SCALE GENOMIC DNA]</scope>
    <source>
        <strain evidence="4">Ta-2019</strain>
    </source>
</reference>
<name>A0AA38FLJ1_TAXCH</name>
<protein>
    <submittedName>
        <fullName evidence="4">Uncharacterized protein</fullName>
    </submittedName>
</protein>
<gene>
    <name evidence="4" type="ORF">KI387_010510</name>
</gene>
<dbReference type="AlphaFoldDB" id="A0AA38FLJ1"/>
<evidence type="ECO:0000256" key="2">
    <source>
        <dbReference type="ARBA" id="ARBA00023242"/>
    </source>
</evidence>
<keyword evidence="5" id="KW-1185">Reference proteome</keyword>
<comment type="subcellular location">
    <subcellularLocation>
        <location evidence="1">Nucleus</location>
    </subcellularLocation>
</comment>
<organism evidence="4 5">
    <name type="scientific">Taxus chinensis</name>
    <name type="common">Chinese yew</name>
    <name type="synonym">Taxus wallichiana var. chinensis</name>
    <dbReference type="NCBI Taxonomy" id="29808"/>
    <lineage>
        <taxon>Eukaryota</taxon>
        <taxon>Viridiplantae</taxon>
        <taxon>Streptophyta</taxon>
        <taxon>Embryophyta</taxon>
        <taxon>Tracheophyta</taxon>
        <taxon>Spermatophyta</taxon>
        <taxon>Pinopsida</taxon>
        <taxon>Pinidae</taxon>
        <taxon>Conifers II</taxon>
        <taxon>Cupressales</taxon>
        <taxon>Taxaceae</taxon>
        <taxon>Taxus</taxon>
    </lineage>
</organism>
<keyword evidence="2" id="KW-0539">Nucleus</keyword>
<evidence type="ECO:0000256" key="3">
    <source>
        <dbReference type="SAM" id="MobiDB-lite"/>
    </source>
</evidence>
<dbReference type="PANTHER" id="PTHR33172:SF96">
    <property type="entry name" value="PROTEIN OXIDATIVE STRESS 3 LIKE 3"/>
    <property type="match status" value="1"/>
</dbReference>
<feature type="non-terminal residue" evidence="4">
    <location>
        <position position="1"/>
    </location>
</feature>
<evidence type="ECO:0000313" key="4">
    <source>
        <dbReference type="EMBL" id="KAH9306106.1"/>
    </source>
</evidence>
<sequence length="64" mass="7322">KGLSNFYAGKSQSFSCLADVKGVEELAKPEQSYKRKKKLKMFRSRESRASMISKRTTRKASKMT</sequence>
<dbReference type="GO" id="GO:0005634">
    <property type="term" value="C:nucleus"/>
    <property type="evidence" value="ECO:0007669"/>
    <property type="project" value="UniProtKB-SubCell"/>
</dbReference>
<accession>A0AA38FLJ1</accession>
<dbReference type="Proteomes" id="UP000824469">
    <property type="component" value="Unassembled WGS sequence"/>
</dbReference>